<evidence type="ECO:0000313" key="2">
    <source>
        <dbReference type="Proteomes" id="UP000785679"/>
    </source>
</evidence>
<dbReference type="EMBL" id="RRYP01016570">
    <property type="protein sequence ID" value="TNV74891.1"/>
    <property type="molecule type" value="Genomic_DNA"/>
</dbReference>
<sequence length="97" mass="11518">MLQIQNLINQYIINQLLFKQCIQKSHPTIFQGTNLQSLIGYLPLRYNLYNKFKKPSFSQPISLFYLYVLPLDPQAKQVQYSHEVDLPLWFKSYLMCG</sequence>
<organism evidence="1 2">
    <name type="scientific">Halteria grandinella</name>
    <dbReference type="NCBI Taxonomy" id="5974"/>
    <lineage>
        <taxon>Eukaryota</taxon>
        <taxon>Sar</taxon>
        <taxon>Alveolata</taxon>
        <taxon>Ciliophora</taxon>
        <taxon>Intramacronucleata</taxon>
        <taxon>Spirotrichea</taxon>
        <taxon>Stichotrichia</taxon>
        <taxon>Sporadotrichida</taxon>
        <taxon>Halteriidae</taxon>
        <taxon>Halteria</taxon>
    </lineage>
</organism>
<reference evidence="1" key="1">
    <citation type="submission" date="2019-06" db="EMBL/GenBank/DDBJ databases">
        <authorList>
            <person name="Zheng W."/>
        </authorList>
    </citation>
    <scope>NUCLEOTIDE SEQUENCE</scope>
    <source>
        <strain evidence="1">QDHG01</strain>
    </source>
</reference>
<proteinExistence type="predicted"/>
<protein>
    <submittedName>
        <fullName evidence="1">Uncharacterized protein</fullName>
    </submittedName>
</protein>
<gene>
    <name evidence="1" type="ORF">FGO68_gene9637</name>
</gene>
<dbReference type="AlphaFoldDB" id="A0A8J8NI01"/>
<dbReference type="Proteomes" id="UP000785679">
    <property type="component" value="Unassembled WGS sequence"/>
</dbReference>
<accession>A0A8J8NI01</accession>
<evidence type="ECO:0000313" key="1">
    <source>
        <dbReference type="EMBL" id="TNV74891.1"/>
    </source>
</evidence>
<keyword evidence="2" id="KW-1185">Reference proteome</keyword>
<comment type="caution">
    <text evidence="1">The sequence shown here is derived from an EMBL/GenBank/DDBJ whole genome shotgun (WGS) entry which is preliminary data.</text>
</comment>
<name>A0A8J8NI01_HALGN</name>